<organism evidence="1 2">
    <name type="scientific">Daphnia pulex</name>
    <name type="common">Water flea</name>
    <dbReference type="NCBI Taxonomy" id="6669"/>
    <lineage>
        <taxon>Eukaryota</taxon>
        <taxon>Metazoa</taxon>
        <taxon>Ecdysozoa</taxon>
        <taxon>Arthropoda</taxon>
        <taxon>Crustacea</taxon>
        <taxon>Branchiopoda</taxon>
        <taxon>Diplostraca</taxon>
        <taxon>Cladocera</taxon>
        <taxon>Anomopoda</taxon>
        <taxon>Daphniidae</taxon>
        <taxon>Daphnia</taxon>
    </lineage>
</organism>
<accession>E9H217</accession>
<dbReference type="Proteomes" id="UP000000305">
    <property type="component" value="Unassembled WGS sequence"/>
</dbReference>
<keyword evidence="2" id="KW-1185">Reference proteome</keyword>
<dbReference type="EMBL" id="GL732584">
    <property type="protein sequence ID" value="EFX74267.1"/>
    <property type="molecule type" value="Genomic_DNA"/>
</dbReference>
<evidence type="ECO:0000313" key="2">
    <source>
        <dbReference type="Proteomes" id="UP000000305"/>
    </source>
</evidence>
<name>E9H217_DAPPU</name>
<evidence type="ECO:0008006" key="3">
    <source>
        <dbReference type="Google" id="ProtNLM"/>
    </source>
</evidence>
<dbReference type="GO" id="GO:0031146">
    <property type="term" value="P:SCF-dependent proteasomal ubiquitin-dependent protein catabolic process"/>
    <property type="evidence" value="ECO:0000318"/>
    <property type="project" value="GO_Central"/>
</dbReference>
<protein>
    <recommendedName>
        <fullName evidence="3">F-box domain-containing protein</fullName>
    </recommendedName>
</protein>
<dbReference type="PANTHER" id="PTHR13318:SF95">
    <property type="entry name" value="F-BOX PROTEIN YLR352W"/>
    <property type="match status" value="1"/>
</dbReference>
<dbReference type="GO" id="GO:0019005">
    <property type="term" value="C:SCF ubiquitin ligase complex"/>
    <property type="evidence" value="ECO:0000318"/>
    <property type="project" value="GO_Central"/>
</dbReference>
<dbReference type="HOGENOM" id="CLU_033667_1_0_1"/>
<proteinExistence type="predicted"/>
<dbReference type="SUPFAM" id="SSF52047">
    <property type="entry name" value="RNI-like"/>
    <property type="match status" value="1"/>
</dbReference>
<reference evidence="1 2" key="1">
    <citation type="journal article" date="2011" name="Science">
        <title>The ecoresponsive genome of Daphnia pulex.</title>
        <authorList>
            <person name="Colbourne J.K."/>
            <person name="Pfrender M.E."/>
            <person name="Gilbert D."/>
            <person name="Thomas W.K."/>
            <person name="Tucker A."/>
            <person name="Oakley T.H."/>
            <person name="Tokishita S."/>
            <person name="Aerts A."/>
            <person name="Arnold G.J."/>
            <person name="Basu M.K."/>
            <person name="Bauer D.J."/>
            <person name="Caceres C.E."/>
            <person name="Carmel L."/>
            <person name="Casola C."/>
            <person name="Choi J.H."/>
            <person name="Detter J.C."/>
            <person name="Dong Q."/>
            <person name="Dusheyko S."/>
            <person name="Eads B.D."/>
            <person name="Frohlich T."/>
            <person name="Geiler-Samerotte K.A."/>
            <person name="Gerlach D."/>
            <person name="Hatcher P."/>
            <person name="Jogdeo S."/>
            <person name="Krijgsveld J."/>
            <person name="Kriventseva E.V."/>
            <person name="Kultz D."/>
            <person name="Laforsch C."/>
            <person name="Lindquist E."/>
            <person name="Lopez J."/>
            <person name="Manak J.R."/>
            <person name="Muller J."/>
            <person name="Pangilinan J."/>
            <person name="Patwardhan R.P."/>
            <person name="Pitluck S."/>
            <person name="Pritham E.J."/>
            <person name="Rechtsteiner A."/>
            <person name="Rho M."/>
            <person name="Rogozin I.B."/>
            <person name="Sakarya O."/>
            <person name="Salamov A."/>
            <person name="Schaack S."/>
            <person name="Shapiro H."/>
            <person name="Shiga Y."/>
            <person name="Skalitzky C."/>
            <person name="Smith Z."/>
            <person name="Souvorov A."/>
            <person name="Sung W."/>
            <person name="Tang Z."/>
            <person name="Tsuchiya D."/>
            <person name="Tu H."/>
            <person name="Vos H."/>
            <person name="Wang M."/>
            <person name="Wolf Y.I."/>
            <person name="Yamagata H."/>
            <person name="Yamada T."/>
            <person name="Ye Y."/>
            <person name="Shaw J.R."/>
            <person name="Andrews J."/>
            <person name="Crease T.J."/>
            <person name="Tang H."/>
            <person name="Lucas S.M."/>
            <person name="Robertson H.M."/>
            <person name="Bork P."/>
            <person name="Koonin E.V."/>
            <person name="Zdobnov E.M."/>
            <person name="Grigoriev I.V."/>
            <person name="Lynch M."/>
            <person name="Boore J.L."/>
        </authorList>
    </citation>
    <scope>NUCLEOTIDE SEQUENCE [LARGE SCALE GENOMIC DNA]</scope>
</reference>
<dbReference type="KEGG" id="dpx:DAPPUDRAFT_324546"/>
<dbReference type="AlphaFoldDB" id="E9H217"/>
<dbReference type="Gene3D" id="3.80.10.10">
    <property type="entry name" value="Ribonuclease Inhibitor"/>
    <property type="match status" value="2"/>
</dbReference>
<sequence length="580" mass="66238">MKYWCSQLEKNNLVDDSAGTADGAIGQQKERVNPFEQLSSIVLDEIVAKLKRNGIKQTTCKRFPPSYLDDNRPHNFMKFEIRECDLHAVLKINILEYLIIQQLTSLDLSRQSDVEVCRLLEVASARCKNLKSLKLEFTFNFNCFNFFPNFGNLISLDISNSKAGDIWLKSIGTYCIHLRELFVQNCRRVTDCGIKWLFMTSVDKPHEKNFCKSIQILSLLSTSVTKEGIHMALQHCPALTGLIHRTLLNVLTEIAAQLTLDGDLQDIPIYSLSLLTDFIIYKPLFEIHTLKLALNLCPKVTKVKIEFTEFSDDELLCFVSLKTLHELKISKKLRCPKWYRPNITFHGGVGPLLIEIGNSLEILNLSFIAGVSISLITKFCSNLRSLTLNENYNYDDTTLTESLSMNEKTILKKLDHLHLCCAMSTVGISTIFSDPIPSKDLVLLLSSPLISSLSIAGCDTLTDNVIVNSSKLHQFRNLHYLSIEYSDSVTFKGLCVFLEHTGPLKKISLESKFTKEKRDLIEEFTNLVKIQYFQKNLALIVLASFSNMKPNRNVIPKFRDELRWSFDRKDRWGNMFFDVV</sequence>
<dbReference type="SUPFAM" id="SSF52058">
    <property type="entry name" value="L domain-like"/>
    <property type="match status" value="1"/>
</dbReference>
<gene>
    <name evidence="1" type="ORF">DAPPUDRAFT_324546</name>
</gene>
<dbReference type="PANTHER" id="PTHR13318">
    <property type="entry name" value="PARTNER OF PAIRED, ISOFORM B-RELATED"/>
    <property type="match status" value="1"/>
</dbReference>
<dbReference type="InterPro" id="IPR032675">
    <property type="entry name" value="LRR_dom_sf"/>
</dbReference>
<evidence type="ECO:0000313" key="1">
    <source>
        <dbReference type="EMBL" id="EFX74267.1"/>
    </source>
</evidence>
<dbReference type="InParanoid" id="E9H217"/>
<dbReference type="OrthoDB" id="27842at2759"/>